<proteinExistence type="predicted"/>
<name>A0ABQ4GK35_9ACTN</name>
<dbReference type="Proteomes" id="UP000660454">
    <property type="component" value="Unassembled WGS sequence"/>
</dbReference>
<evidence type="ECO:0000256" key="1">
    <source>
        <dbReference type="SAM" id="MobiDB-lite"/>
    </source>
</evidence>
<accession>A0ABQ4GK35</accession>
<feature type="region of interest" description="Disordered" evidence="1">
    <location>
        <begin position="28"/>
        <end position="82"/>
    </location>
</feature>
<gene>
    <name evidence="2" type="ORF">Msi02_25990</name>
</gene>
<sequence>MAATLATVGFGPRWKGLSAADAGRAAMAAENSPRTATAAAINRPIARRSDRLREPGPDADESVGGRRVPGGGTACARMPEPP</sequence>
<evidence type="ECO:0000313" key="2">
    <source>
        <dbReference type="EMBL" id="GIH61782.1"/>
    </source>
</evidence>
<keyword evidence="3" id="KW-1185">Reference proteome</keyword>
<protein>
    <submittedName>
        <fullName evidence="2">Uncharacterized protein</fullName>
    </submittedName>
</protein>
<feature type="compositionally biased region" description="Basic and acidic residues" evidence="1">
    <location>
        <begin position="47"/>
        <end position="56"/>
    </location>
</feature>
<dbReference type="EMBL" id="BOOF01000012">
    <property type="protein sequence ID" value="GIH61782.1"/>
    <property type="molecule type" value="Genomic_DNA"/>
</dbReference>
<evidence type="ECO:0000313" key="3">
    <source>
        <dbReference type="Proteomes" id="UP000660454"/>
    </source>
</evidence>
<reference evidence="2 3" key="1">
    <citation type="submission" date="2021-01" db="EMBL/GenBank/DDBJ databases">
        <title>Whole genome shotgun sequence of Microbispora siamensis NBRC 104113.</title>
        <authorList>
            <person name="Komaki H."/>
            <person name="Tamura T."/>
        </authorList>
    </citation>
    <scope>NUCLEOTIDE SEQUENCE [LARGE SCALE GENOMIC DNA]</scope>
    <source>
        <strain evidence="2 3">NBRC 104113</strain>
    </source>
</reference>
<organism evidence="2 3">
    <name type="scientific">Microbispora siamensis</name>
    <dbReference type="NCBI Taxonomy" id="564413"/>
    <lineage>
        <taxon>Bacteria</taxon>
        <taxon>Bacillati</taxon>
        <taxon>Actinomycetota</taxon>
        <taxon>Actinomycetes</taxon>
        <taxon>Streptosporangiales</taxon>
        <taxon>Streptosporangiaceae</taxon>
        <taxon>Microbispora</taxon>
    </lineage>
</organism>
<comment type="caution">
    <text evidence="2">The sequence shown here is derived from an EMBL/GenBank/DDBJ whole genome shotgun (WGS) entry which is preliminary data.</text>
</comment>